<comment type="caution">
    <text evidence="2">The sequence shown here is derived from an EMBL/GenBank/DDBJ whole genome shotgun (WGS) entry which is preliminary data.</text>
</comment>
<proteinExistence type="predicted"/>
<protein>
    <recommendedName>
        <fullName evidence="1">DUF4340 domain-containing protein</fullName>
    </recommendedName>
</protein>
<feature type="domain" description="DUF4340" evidence="1">
    <location>
        <begin position="69"/>
        <end position="242"/>
    </location>
</feature>
<dbReference type="Pfam" id="PF14238">
    <property type="entry name" value="DUF4340"/>
    <property type="match status" value="1"/>
</dbReference>
<organism evidence="2">
    <name type="scientific">marine sediment metagenome</name>
    <dbReference type="NCBI Taxonomy" id="412755"/>
    <lineage>
        <taxon>unclassified sequences</taxon>
        <taxon>metagenomes</taxon>
        <taxon>ecological metagenomes</taxon>
    </lineage>
</organism>
<reference evidence="2" key="1">
    <citation type="journal article" date="2015" name="Nature">
        <title>Complex archaea that bridge the gap between prokaryotes and eukaryotes.</title>
        <authorList>
            <person name="Spang A."/>
            <person name="Saw J.H."/>
            <person name="Jorgensen S.L."/>
            <person name="Zaremba-Niedzwiedzka K."/>
            <person name="Martijn J."/>
            <person name="Lind A.E."/>
            <person name="van Eijk R."/>
            <person name="Schleper C."/>
            <person name="Guy L."/>
            <person name="Ettema T.J."/>
        </authorList>
    </citation>
    <scope>NUCLEOTIDE SEQUENCE</scope>
</reference>
<evidence type="ECO:0000259" key="1">
    <source>
        <dbReference type="Pfam" id="PF14238"/>
    </source>
</evidence>
<accession>A0A0F9VZU0</accession>
<dbReference type="InterPro" id="IPR025641">
    <property type="entry name" value="DUF4340"/>
</dbReference>
<dbReference type="EMBL" id="LAZR01000006">
    <property type="protein sequence ID" value="KKO09615.1"/>
    <property type="molecule type" value="Genomic_DNA"/>
</dbReference>
<gene>
    <name evidence="2" type="ORF">LCGC14_0031080</name>
</gene>
<sequence length="326" mass="36098">MKKLIVALAVLTVVFVLVALQMQDNNRVADLQSRPLLSDDQKTALADVDRVTVARDDQVVELVRQDGTWGVANHDMYPVQRQRMAALLHAVRGARVIEEYTADPAHHARLGLAPQAEGASTLSVGLQAGEQQLGVLYGNAVGSGQLVRFEDQNQVWMIDRPLSMSVNSLDWLALDIIAMPMEGVASARWEHADGEVLELGKAEQGDYNLRLVDLDPSFQAGNERWINGMVLALINLRAQNVALRSSLDLAEPILRMQVTTWDDARLEASLHDVGGKYWLVIDDFQQPEDGTLGVNDDPRWAFQLGIGQIENLIKRRSDIVRAPEEA</sequence>
<evidence type="ECO:0000313" key="2">
    <source>
        <dbReference type="EMBL" id="KKO09615.1"/>
    </source>
</evidence>
<name>A0A0F9VZU0_9ZZZZ</name>
<dbReference type="AlphaFoldDB" id="A0A0F9VZU0"/>